<feature type="compositionally biased region" description="Low complexity" evidence="2">
    <location>
        <begin position="493"/>
        <end position="515"/>
    </location>
</feature>
<feature type="compositionally biased region" description="Low complexity" evidence="2">
    <location>
        <begin position="440"/>
        <end position="450"/>
    </location>
</feature>
<accession>A0A175W053</accession>
<dbReference type="AlphaFoldDB" id="A0A175W053"/>
<feature type="region of interest" description="Disordered" evidence="2">
    <location>
        <begin position="345"/>
        <end position="572"/>
    </location>
</feature>
<protein>
    <submittedName>
        <fullName evidence="4">Phosphorus acquisition-controlling protein</fullName>
    </submittedName>
</protein>
<keyword evidence="1" id="KW-0175">Coiled coil</keyword>
<feature type="compositionally biased region" description="Low complexity" evidence="2">
    <location>
        <begin position="468"/>
        <end position="480"/>
    </location>
</feature>
<evidence type="ECO:0000259" key="3">
    <source>
        <dbReference type="PROSITE" id="PS50888"/>
    </source>
</evidence>
<evidence type="ECO:0000256" key="1">
    <source>
        <dbReference type="SAM" id="Coils"/>
    </source>
</evidence>
<sequence>MDSSTWAVPNPSVHSTTEDDFQQFLDMNGMGNLTDGMNYTFQDFQSSSSTQLLQSHPREPLDIAMSGADASILLSPAVSTMQHQVPALTTTASYQTIPATMMPPPTPSDAIVDSIDAHIQLLQQQKLQHQQRQMEEQHAAFFARQPNRIVPPTPQSLEIQPGNNHYYGQPRTAEQQQQQQQQQQQAVEYRYQRLKDQQDVRRSPIAIHCQASLLTSNQMSFTPLVSPAVTPLDTHFSVDSQFAVPGAYFSPLTSPALHAQNDPLAVFDQRHGPATTSSPVDMDLDSNVSTNAAQAKKMRKNAAKARAKASSIKQSPITKPLRRKTGTTPSLNAQVLSELIGNAEQGHDSQQLPKPMMQNSSSSTTVATDSEDGSVSPEALNDVTPVEMPPPPLPKPRSAKPSPYIAPQNGGAPSTLQPPRPGVASPATPASLMKLSSPNAHGAGAGATAGSQEAIDTEHIEMFELPESANFSHSNAASANCSTPTQSSQDAGASKTPALAPLPSPSLTKPPVTTPATQSPQLLAGSGLGTRKTPQLLPRGSKKRGSVSSIPVSPALRPKISPSIKPLLPGGPDVEEAASHLLATKSNYQRILEGNTVPGVSYPSELSTNLTSKRTSHKIAEQGRRNRINSALQEIATLLPKPPPKGSEGEGSGDGKKEKAGGGSGNVPNSKANTVEMAIEYIKQLQQEVAAANKRAEEAEKRLELKKGE</sequence>
<dbReference type="Pfam" id="PF00010">
    <property type="entry name" value="HLH"/>
    <property type="match status" value="1"/>
</dbReference>
<dbReference type="PROSITE" id="PS50888">
    <property type="entry name" value="BHLH"/>
    <property type="match status" value="1"/>
</dbReference>
<dbReference type="GO" id="GO:0046983">
    <property type="term" value="F:protein dimerization activity"/>
    <property type="evidence" value="ECO:0007669"/>
    <property type="project" value="InterPro"/>
</dbReference>
<keyword evidence="5" id="KW-1185">Reference proteome</keyword>
<feature type="region of interest" description="Disordered" evidence="2">
    <location>
        <begin position="293"/>
        <end position="329"/>
    </location>
</feature>
<feature type="domain" description="BHLH" evidence="3">
    <location>
        <begin position="612"/>
        <end position="685"/>
    </location>
</feature>
<feature type="compositionally biased region" description="Polar residues" evidence="2">
    <location>
        <begin position="348"/>
        <end position="368"/>
    </location>
</feature>
<organism evidence="4 5">
    <name type="scientific">Madurella mycetomatis</name>
    <dbReference type="NCBI Taxonomy" id="100816"/>
    <lineage>
        <taxon>Eukaryota</taxon>
        <taxon>Fungi</taxon>
        <taxon>Dikarya</taxon>
        <taxon>Ascomycota</taxon>
        <taxon>Pezizomycotina</taxon>
        <taxon>Sordariomycetes</taxon>
        <taxon>Sordariomycetidae</taxon>
        <taxon>Sordariales</taxon>
        <taxon>Sordariales incertae sedis</taxon>
        <taxon>Madurella</taxon>
    </lineage>
</organism>
<feature type="compositionally biased region" description="Polar residues" evidence="2">
    <location>
        <begin position="604"/>
        <end position="613"/>
    </location>
</feature>
<dbReference type="InterPro" id="IPR036638">
    <property type="entry name" value="HLH_DNA-bd_sf"/>
</dbReference>
<dbReference type="Proteomes" id="UP000078237">
    <property type="component" value="Unassembled WGS sequence"/>
</dbReference>
<dbReference type="InterPro" id="IPR011598">
    <property type="entry name" value="bHLH_dom"/>
</dbReference>
<comment type="caution">
    <text evidence="4">The sequence shown here is derived from an EMBL/GenBank/DDBJ whole genome shotgun (WGS) entry which is preliminary data.</text>
</comment>
<feature type="region of interest" description="Disordered" evidence="2">
    <location>
        <begin position="595"/>
        <end position="671"/>
    </location>
</feature>
<dbReference type="Gene3D" id="4.10.280.10">
    <property type="entry name" value="Helix-loop-helix DNA-binding domain"/>
    <property type="match status" value="1"/>
</dbReference>
<reference evidence="4 5" key="1">
    <citation type="journal article" date="2016" name="Genome Announc.">
        <title>Genome Sequence of Madurella mycetomatis mm55, Isolated from a Human Mycetoma Case in Sudan.</title>
        <authorList>
            <person name="Smit S."/>
            <person name="Derks M.F."/>
            <person name="Bervoets S."/>
            <person name="Fahal A."/>
            <person name="van Leeuwen W."/>
            <person name="van Belkum A."/>
            <person name="van de Sande W.W."/>
        </authorList>
    </citation>
    <scope>NUCLEOTIDE SEQUENCE [LARGE SCALE GENOMIC DNA]</scope>
    <source>
        <strain evidence="5">mm55</strain>
    </source>
</reference>
<dbReference type="EMBL" id="LCTW02000182">
    <property type="protein sequence ID" value="KXX76992.1"/>
    <property type="molecule type" value="Genomic_DNA"/>
</dbReference>
<evidence type="ECO:0000313" key="5">
    <source>
        <dbReference type="Proteomes" id="UP000078237"/>
    </source>
</evidence>
<dbReference type="CDD" id="cd11392">
    <property type="entry name" value="bHLH_ScPHO4_like"/>
    <property type="match status" value="1"/>
</dbReference>
<gene>
    <name evidence="4" type="ORF">MMYC01_208155</name>
</gene>
<proteinExistence type="predicted"/>
<feature type="region of interest" description="Disordered" evidence="2">
    <location>
        <begin position="146"/>
        <end position="185"/>
    </location>
</feature>
<feature type="coiled-coil region" evidence="1">
    <location>
        <begin position="675"/>
        <end position="709"/>
    </location>
</feature>
<dbReference type="VEuPathDB" id="FungiDB:MMYC01_208155"/>
<feature type="compositionally biased region" description="Basic residues" evidence="2">
    <location>
        <begin position="296"/>
        <end position="307"/>
    </location>
</feature>
<feature type="compositionally biased region" description="Polar residues" evidence="2">
    <location>
        <begin position="481"/>
        <end position="491"/>
    </location>
</feature>
<dbReference type="SUPFAM" id="SSF47459">
    <property type="entry name" value="HLH, helix-loop-helix DNA-binding domain"/>
    <property type="match status" value="1"/>
</dbReference>
<evidence type="ECO:0000313" key="4">
    <source>
        <dbReference type="EMBL" id="KXX76992.1"/>
    </source>
</evidence>
<feature type="compositionally biased region" description="Low complexity" evidence="2">
    <location>
        <begin position="175"/>
        <end position="185"/>
    </location>
</feature>
<dbReference type="OrthoDB" id="5344169at2759"/>
<evidence type="ECO:0000256" key="2">
    <source>
        <dbReference type="SAM" id="MobiDB-lite"/>
    </source>
</evidence>
<name>A0A175W053_9PEZI</name>
<dbReference type="SMART" id="SM00353">
    <property type="entry name" value="HLH"/>
    <property type="match status" value="1"/>
</dbReference>
<dbReference type="STRING" id="100816.A0A175W053"/>